<dbReference type="InterPro" id="IPR013961">
    <property type="entry name" value="RAI1"/>
</dbReference>
<feature type="domain" description="RAI1-like" evidence="2">
    <location>
        <begin position="2"/>
        <end position="166"/>
    </location>
</feature>
<dbReference type="PANTHER" id="PTHR15243:SF0">
    <property type="entry name" value="SERINE_THREONINE-PROTEIN KINASE 19"/>
    <property type="match status" value="1"/>
</dbReference>
<evidence type="ECO:0000256" key="1">
    <source>
        <dbReference type="ARBA" id="ARBA00093458"/>
    </source>
</evidence>
<keyword evidence="3" id="KW-0808">Transferase</keyword>
<sequence length="422" mass="48127">METEAARRFKETRNARLEEMAYWGYKFEHYMCADEPNGKPNTKGVVNSNEGYYTVVESKINEHTLLFSGEVDCKNETPLYQTAPSYYVELKTNAKLVYQNKNYQFRRYKLLKWWAQSFLAGVPLIVAGFRTEDGIVKETKPYKTSEIPALAARAPLFISDKMALFLRSSLKFTVQASSGLFLESKFNDAENGNALMKRDVPLDTKGALQYLASLFPRKLFNDTLPPIVLKHQLYSIKQDRTLVDRQLNELKDQGEILMFQLGFDTDAFAVVFAQDYKVKALAAAAGRETLGTVQKFLETVLPSCMDLSFNKEKMLKKFLFRDQEITQLVKSGVLTVRDAGSWWLAIPNSGRFTKFFIQGRKAVLGMIKKSKYKEVLQTDLECRKMTSHVKLGIQYHIHDIIGAELVECVPTTSGILLRLTDT</sequence>
<proteinExistence type="inferred from homology"/>
<keyword evidence="3" id="KW-0418">Kinase</keyword>
<evidence type="ECO:0000313" key="3">
    <source>
        <dbReference type="EMBL" id="RXM94959.1"/>
    </source>
</evidence>
<dbReference type="EMBL" id="SCEB01002809">
    <property type="protein sequence ID" value="RXM94959.1"/>
    <property type="molecule type" value="Genomic_DNA"/>
</dbReference>
<evidence type="ECO:0000259" key="2">
    <source>
        <dbReference type="Pfam" id="PF08652"/>
    </source>
</evidence>
<comment type="caution">
    <text evidence="3">The sequence shown here is derived from an EMBL/GenBank/DDBJ whole genome shotgun (WGS) entry which is preliminary data.</text>
</comment>
<gene>
    <name evidence="3" type="ORF">EOD39_17411</name>
</gene>
<dbReference type="PANTHER" id="PTHR15243">
    <property type="entry name" value="SERINE/THREONINE-PROTEIN KINASE 19"/>
    <property type="match status" value="1"/>
</dbReference>
<dbReference type="Pfam" id="PF10494">
    <property type="entry name" value="Stk19"/>
    <property type="match status" value="1"/>
</dbReference>
<protein>
    <submittedName>
        <fullName evidence="3">Serine/threonine-protein kinase 19</fullName>
    </submittedName>
</protein>
<dbReference type="Proteomes" id="UP000289886">
    <property type="component" value="Unassembled WGS sequence"/>
</dbReference>
<dbReference type="InterPro" id="IPR018865">
    <property type="entry name" value="STK19-like"/>
</dbReference>
<name>A0A444V3G1_ACIRT</name>
<keyword evidence="4" id="KW-1185">Reference proteome</keyword>
<dbReference type="GO" id="GO:0046579">
    <property type="term" value="P:positive regulation of Ras protein signal transduction"/>
    <property type="evidence" value="ECO:0007669"/>
    <property type="project" value="TreeGrafter"/>
</dbReference>
<reference evidence="3 4" key="1">
    <citation type="submission" date="2019-01" db="EMBL/GenBank/DDBJ databases">
        <title>Draft Genome and Complete Hox-Cluster Characterization of the Sterlet Sturgeon (Acipenser ruthenus).</title>
        <authorList>
            <person name="Wei Q."/>
        </authorList>
    </citation>
    <scope>NUCLEOTIDE SEQUENCE [LARGE SCALE GENOMIC DNA]</scope>
    <source>
        <strain evidence="3">WHYD16114868_AA</strain>
        <tissue evidence="3">Blood</tissue>
    </source>
</reference>
<organism evidence="3 4">
    <name type="scientific">Acipenser ruthenus</name>
    <name type="common">Sterlet sturgeon</name>
    <dbReference type="NCBI Taxonomy" id="7906"/>
    <lineage>
        <taxon>Eukaryota</taxon>
        <taxon>Metazoa</taxon>
        <taxon>Chordata</taxon>
        <taxon>Craniata</taxon>
        <taxon>Vertebrata</taxon>
        <taxon>Euteleostomi</taxon>
        <taxon>Actinopterygii</taxon>
        <taxon>Chondrostei</taxon>
        <taxon>Acipenseriformes</taxon>
        <taxon>Acipenseridae</taxon>
        <taxon>Acipenser</taxon>
    </lineage>
</organism>
<accession>A0A444V3G1</accession>
<dbReference type="GO" id="GO:0016301">
    <property type="term" value="F:kinase activity"/>
    <property type="evidence" value="ECO:0007669"/>
    <property type="project" value="UniProtKB-KW"/>
</dbReference>
<dbReference type="AlphaFoldDB" id="A0A444V3G1"/>
<dbReference type="Pfam" id="PF08652">
    <property type="entry name" value="RAI1"/>
    <property type="match status" value="1"/>
</dbReference>
<comment type="similarity">
    <text evidence="1">Belongs to the STK19 family.</text>
</comment>
<evidence type="ECO:0000313" key="4">
    <source>
        <dbReference type="Proteomes" id="UP000289886"/>
    </source>
</evidence>